<sequence>MYPSGFYQPFCHSGQSSRRNRSAQPTYVLSAEPVCRTNPSIFDLQHLVSQHSRQHRTAQLAAQQEREQAHAYQRQREREYQRHLALNQERQQAIEQERHRRVLARREYERQLAVEEEKQAAIRAYHYDQRRSRFLAQQRVEEEQRREYEAAVNARQAPAQRQEELTLAASINSLFQNEPKAVEKEGPSAPVTEYHQEDVAAEPFDDSSDGEEDSEDQGLDMSTLLNSLFRSMGVSTDATAEKQTPVDRSTVSEKQSQPATPAAEEPVPAFSTESADAAAVAAEQDAAPTFADIQERYEQHQHRVQRLEVLEALNTKLESLASSFTFPSTLDFQSQASTSSDTSTIPQLEYTPNNTPYHAHAHSLLALLVEADAVTSEGDEEVRARRKEFVVLVEKELDGLEREKARVWRAKVNGGR</sequence>
<comment type="caution">
    <text evidence="1">The sequence shown here is derived from an EMBL/GenBank/DDBJ whole genome shotgun (WGS) entry which is preliminary data.</text>
</comment>
<organism evidence="1 2">
    <name type="scientific">Naganishia friedmannii</name>
    <dbReference type="NCBI Taxonomy" id="89922"/>
    <lineage>
        <taxon>Eukaryota</taxon>
        <taxon>Fungi</taxon>
        <taxon>Dikarya</taxon>
        <taxon>Basidiomycota</taxon>
        <taxon>Agaricomycotina</taxon>
        <taxon>Tremellomycetes</taxon>
        <taxon>Filobasidiales</taxon>
        <taxon>Filobasidiaceae</taxon>
        <taxon>Naganishia</taxon>
    </lineage>
</organism>
<dbReference type="Proteomes" id="UP001227268">
    <property type="component" value="Unassembled WGS sequence"/>
</dbReference>
<keyword evidence="2" id="KW-1185">Reference proteome</keyword>
<reference evidence="1" key="1">
    <citation type="submission" date="2023-04" db="EMBL/GenBank/DDBJ databases">
        <title>Draft Genome sequencing of Naganishia species isolated from polar environments using Oxford Nanopore Technology.</title>
        <authorList>
            <person name="Leo P."/>
            <person name="Venkateswaran K."/>
        </authorList>
    </citation>
    <scope>NUCLEOTIDE SEQUENCE</scope>
    <source>
        <strain evidence="1">MNA-CCFEE 5423</strain>
    </source>
</reference>
<gene>
    <name evidence="1" type="ORF">QFC21_001892</name>
</gene>
<accession>A0ACC2W3S9</accession>
<evidence type="ECO:0000313" key="2">
    <source>
        <dbReference type="Proteomes" id="UP001227268"/>
    </source>
</evidence>
<evidence type="ECO:0000313" key="1">
    <source>
        <dbReference type="EMBL" id="KAJ9105521.1"/>
    </source>
</evidence>
<dbReference type="EMBL" id="JASBWT010000004">
    <property type="protein sequence ID" value="KAJ9105521.1"/>
    <property type="molecule type" value="Genomic_DNA"/>
</dbReference>
<protein>
    <submittedName>
        <fullName evidence="1">Uncharacterized protein</fullName>
    </submittedName>
</protein>
<proteinExistence type="predicted"/>
<name>A0ACC2W3S9_9TREE</name>